<dbReference type="GO" id="GO:1904047">
    <property type="term" value="F:S-adenosyl-L-methionine binding"/>
    <property type="evidence" value="ECO:0007669"/>
    <property type="project" value="UniProtKB-UniRule"/>
</dbReference>
<dbReference type="SMART" id="SM00729">
    <property type="entry name" value="Elp3"/>
    <property type="match status" value="1"/>
</dbReference>
<dbReference type="InterPro" id="IPR007197">
    <property type="entry name" value="rSAM"/>
</dbReference>
<dbReference type="EMBL" id="MRZU01000004">
    <property type="protein sequence ID" value="OUJ18369.1"/>
    <property type="molecule type" value="Genomic_DNA"/>
</dbReference>
<dbReference type="InterPro" id="IPR010505">
    <property type="entry name" value="MoaA_twitch"/>
</dbReference>
<dbReference type="InterPro" id="IPR000385">
    <property type="entry name" value="MoaA_NifB_PqqE_Fe-S-bd_CS"/>
</dbReference>
<dbReference type="NCBIfam" id="NF001199">
    <property type="entry name" value="PRK00164.2-1"/>
    <property type="match status" value="1"/>
</dbReference>
<dbReference type="Proteomes" id="UP000195137">
    <property type="component" value="Unassembled WGS sequence"/>
</dbReference>
<feature type="domain" description="Radical SAM core" evidence="12">
    <location>
        <begin position="8"/>
        <end position="235"/>
    </location>
</feature>
<comment type="caution">
    <text evidence="11">Lacks conserved residue(s) required for the propagation of feature annotation.</text>
</comment>
<dbReference type="OrthoDB" id="6925at2157"/>
<dbReference type="InterPro" id="IPR013485">
    <property type="entry name" value="MoaA_arc"/>
</dbReference>
<dbReference type="InterPro" id="IPR006638">
    <property type="entry name" value="Elp3/MiaA/NifB-like_rSAM"/>
</dbReference>
<dbReference type="CDD" id="cd01335">
    <property type="entry name" value="Radical_SAM"/>
    <property type="match status" value="1"/>
</dbReference>
<dbReference type="GO" id="GO:0061799">
    <property type="term" value="F:cyclic pyranopterin monophosphate synthase activity"/>
    <property type="evidence" value="ECO:0007669"/>
    <property type="project" value="TreeGrafter"/>
</dbReference>
<keyword evidence="2 11" id="KW-0949">S-adenosyl-L-methionine</keyword>
<proteinExistence type="inferred from homology"/>
<feature type="binding site" evidence="11">
    <location>
        <position position="94"/>
    </location>
    <ligand>
        <name>GTP</name>
        <dbReference type="ChEBI" id="CHEBI:37565"/>
    </ligand>
</feature>
<comment type="catalytic activity">
    <reaction evidence="10 11">
        <text>GTP + AH2 + S-adenosyl-L-methionine = (8S)-3',8-cyclo-7,8-dihydroguanosine 5'-triphosphate + 5'-deoxyadenosine + L-methionine + A + H(+)</text>
        <dbReference type="Rhea" id="RHEA:49576"/>
        <dbReference type="ChEBI" id="CHEBI:13193"/>
        <dbReference type="ChEBI" id="CHEBI:15378"/>
        <dbReference type="ChEBI" id="CHEBI:17319"/>
        <dbReference type="ChEBI" id="CHEBI:17499"/>
        <dbReference type="ChEBI" id="CHEBI:37565"/>
        <dbReference type="ChEBI" id="CHEBI:57844"/>
        <dbReference type="ChEBI" id="CHEBI:59789"/>
        <dbReference type="ChEBI" id="CHEBI:131766"/>
        <dbReference type="EC" id="4.1.99.22"/>
    </reaction>
</comment>
<accession>A0A1Y3GAC5</accession>
<comment type="caution">
    <text evidence="13">The sequence shown here is derived from an EMBL/GenBank/DDBJ whole genome shotgun (WGS) entry which is preliminary data.</text>
</comment>
<dbReference type="SFLD" id="SFLDG01383">
    <property type="entry name" value="cyclic_pyranopterin_phosphate"/>
    <property type="match status" value="1"/>
</dbReference>
<dbReference type="GO" id="GO:0051539">
    <property type="term" value="F:4 iron, 4 sulfur cluster binding"/>
    <property type="evidence" value="ECO:0007669"/>
    <property type="project" value="UniProtKB-UniRule"/>
</dbReference>
<dbReference type="AlphaFoldDB" id="A0A1Y3GAC5"/>
<dbReference type="PROSITE" id="PS51918">
    <property type="entry name" value="RADICAL_SAM"/>
    <property type="match status" value="1"/>
</dbReference>
<evidence type="ECO:0000256" key="11">
    <source>
        <dbReference type="HAMAP-Rule" id="MF_01225"/>
    </source>
</evidence>
<keyword evidence="7 11" id="KW-0342">GTP-binding</keyword>
<comment type="similarity">
    <text evidence="11">Belongs to the radical SAM superfamily. MoaA family.</text>
</comment>
<feature type="binding site" evidence="11">
    <location>
        <position position="254"/>
    </location>
    <ligand>
        <name>[4Fe-4S] cluster</name>
        <dbReference type="ChEBI" id="CHEBI:49883"/>
        <label>2</label>
        <note>4Fe-4S-substrate</note>
    </ligand>
</feature>
<keyword evidence="9 11" id="KW-0456">Lyase</keyword>
<evidence type="ECO:0000313" key="13">
    <source>
        <dbReference type="EMBL" id="OUJ18369.1"/>
    </source>
</evidence>
<reference evidence="13 14" key="1">
    <citation type="submission" date="2016-12" db="EMBL/GenBank/DDBJ databases">
        <title>Discovery of methanogenic haloarchaea.</title>
        <authorList>
            <person name="Sorokin D.Y."/>
            <person name="Makarova K.S."/>
            <person name="Abbas B."/>
            <person name="Ferrer M."/>
            <person name="Golyshin P.N."/>
        </authorList>
    </citation>
    <scope>NUCLEOTIDE SEQUENCE [LARGE SCALE GENOMIC DNA]</scope>
    <source>
        <strain evidence="13">AMET1</strain>
    </source>
</reference>
<dbReference type="SUPFAM" id="SSF102114">
    <property type="entry name" value="Radical SAM enzymes"/>
    <property type="match status" value="1"/>
</dbReference>
<dbReference type="HAMAP" id="MF_01225_A">
    <property type="entry name" value="MoaA_A"/>
    <property type="match status" value="1"/>
</dbReference>
<sequence>MACSIEDRYGREITNLRFSLTQACNLDCIYCHNEGENGDRCSQITQQQIVEAVKLGNKYGIEKVKLSGGEPLLRPDLTTIIKKISPYLKDLSLTTNAILLPQKIDELYKAGLNRVNISLDSLNPSTYRDLTGGGNLKKALKGIDAAEQSDLYPVKINTVLLNTLNTNEIKEFINYAKNKDIILQFIEYHDTNTLQDQENYSQYHYNIDPIEKQLKNQADQIETRRMHHRKKYYIDNAEIEVVRPMHNTEFCENCTRLRVTSCGEFKPCLMREDNHIPFKKDMEKALLKAINQREPYF</sequence>
<feature type="binding site" evidence="11">
    <location>
        <position position="251"/>
    </location>
    <ligand>
        <name>[4Fe-4S] cluster</name>
        <dbReference type="ChEBI" id="CHEBI:49883"/>
        <label>2</label>
        <note>4Fe-4S-substrate</note>
    </ligand>
</feature>
<evidence type="ECO:0000259" key="12">
    <source>
        <dbReference type="PROSITE" id="PS51918"/>
    </source>
</evidence>
<evidence type="ECO:0000256" key="10">
    <source>
        <dbReference type="ARBA" id="ARBA00048697"/>
    </source>
</evidence>
<keyword evidence="5 11" id="KW-0408">Iron</keyword>
<dbReference type="Pfam" id="PF04055">
    <property type="entry name" value="Radical_SAM"/>
    <property type="match status" value="1"/>
</dbReference>
<comment type="cofactor">
    <cofactor evidence="11">
        <name>[4Fe-4S] cluster</name>
        <dbReference type="ChEBI" id="CHEBI:49883"/>
    </cofactor>
    <text evidence="11">Binds 2 [4Fe-4S] clusters. Binds 1 [4Fe-4S] cluster coordinated with 3 cysteines and an exchangeable S-adenosyl-L-methionine and 1 [4Fe-4S] cluster coordinated with 3 cysteines and the GTP-derived substrate.</text>
</comment>
<dbReference type="InterPro" id="IPR040064">
    <property type="entry name" value="MoaA-like"/>
</dbReference>
<comment type="function">
    <text evidence="11">Catalyzes the cyclization of GTP to (8S)-3',8-cyclo-7,8-dihydroguanosine 5'-triphosphate.</text>
</comment>
<dbReference type="InterPro" id="IPR058240">
    <property type="entry name" value="rSAM_sf"/>
</dbReference>
<keyword evidence="4 11" id="KW-0547">Nucleotide-binding</keyword>
<keyword evidence="14" id="KW-1185">Reference proteome</keyword>
<feature type="binding site" evidence="11">
    <location>
        <position position="30"/>
    </location>
    <ligand>
        <name>S-adenosyl-L-methionine</name>
        <dbReference type="ChEBI" id="CHEBI:59789"/>
    </ligand>
</feature>
<dbReference type="EC" id="4.1.99.22" evidence="11"/>
<dbReference type="Pfam" id="PF06463">
    <property type="entry name" value="Mob_synth_C"/>
    <property type="match status" value="1"/>
</dbReference>
<dbReference type="InterPro" id="IPR050105">
    <property type="entry name" value="MoCo_biosynth_MoaA/MoaC"/>
</dbReference>
<evidence type="ECO:0000256" key="2">
    <source>
        <dbReference type="ARBA" id="ARBA00022691"/>
    </source>
</evidence>
<dbReference type="SFLD" id="SFLDS00029">
    <property type="entry name" value="Radical_SAM"/>
    <property type="match status" value="1"/>
</dbReference>
<dbReference type="PROSITE" id="PS01305">
    <property type="entry name" value="MOAA_NIFB_PQQE"/>
    <property type="match status" value="1"/>
</dbReference>
<dbReference type="RefSeq" id="WP_086637652.1">
    <property type="nucleotide sequence ID" value="NZ_MRZU01000004.1"/>
</dbReference>
<feature type="binding site" evidence="11">
    <location>
        <position position="118"/>
    </location>
    <ligand>
        <name>S-adenosyl-L-methionine</name>
        <dbReference type="ChEBI" id="CHEBI:59789"/>
    </ligand>
</feature>
<keyword evidence="1 11" id="KW-0004">4Fe-4S</keyword>
<dbReference type="GO" id="GO:0061798">
    <property type="term" value="F:GTP 3',8'-cyclase activity"/>
    <property type="evidence" value="ECO:0007669"/>
    <property type="project" value="UniProtKB-UniRule"/>
</dbReference>
<dbReference type="UniPathway" id="UPA00344"/>
<dbReference type="GO" id="GO:0046872">
    <property type="term" value="F:metal ion binding"/>
    <property type="evidence" value="ECO:0007669"/>
    <property type="project" value="UniProtKB-KW"/>
</dbReference>
<gene>
    <name evidence="11" type="primary">moaA</name>
    <name evidence="13" type="ORF">AMET1_1282</name>
</gene>
<dbReference type="Gene3D" id="3.20.20.70">
    <property type="entry name" value="Aldolase class I"/>
    <property type="match status" value="1"/>
</dbReference>
<dbReference type="PANTHER" id="PTHR22960:SF0">
    <property type="entry name" value="MOLYBDENUM COFACTOR BIOSYNTHESIS PROTEIN 1"/>
    <property type="match status" value="1"/>
</dbReference>
<keyword evidence="3 11" id="KW-0479">Metal-binding</keyword>
<feature type="binding site" evidence="11">
    <location>
        <position position="24"/>
    </location>
    <ligand>
        <name>[4Fe-4S] cluster</name>
        <dbReference type="ChEBI" id="CHEBI:49883"/>
        <label>1</label>
        <note>4Fe-4S-S-AdoMet</note>
    </ligand>
</feature>
<evidence type="ECO:0000313" key="14">
    <source>
        <dbReference type="Proteomes" id="UP000195137"/>
    </source>
</evidence>
<dbReference type="PANTHER" id="PTHR22960">
    <property type="entry name" value="MOLYBDOPTERIN COFACTOR SYNTHESIS PROTEIN A"/>
    <property type="match status" value="1"/>
</dbReference>
<feature type="binding site" evidence="11">
    <location>
        <position position="65"/>
    </location>
    <ligand>
        <name>GTP</name>
        <dbReference type="ChEBI" id="CHEBI:37565"/>
    </ligand>
</feature>
<dbReference type="GO" id="GO:0006777">
    <property type="term" value="P:Mo-molybdopterin cofactor biosynthetic process"/>
    <property type="evidence" value="ECO:0007669"/>
    <property type="project" value="UniProtKB-UniRule"/>
</dbReference>
<evidence type="ECO:0000256" key="4">
    <source>
        <dbReference type="ARBA" id="ARBA00022741"/>
    </source>
</evidence>
<evidence type="ECO:0000256" key="9">
    <source>
        <dbReference type="ARBA" id="ARBA00023239"/>
    </source>
</evidence>
<feature type="binding site" evidence="11">
    <location>
        <position position="155"/>
    </location>
    <ligand>
        <name>GTP</name>
        <dbReference type="ChEBI" id="CHEBI:37565"/>
    </ligand>
</feature>
<feature type="binding site" evidence="11">
    <location>
        <position position="31"/>
    </location>
    <ligand>
        <name>[4Fe-4S] cluster</name>
        <dbReference type="ChEBI" id="CHEBI:49883"/>
        <label>1</label>
        <note>4Fe-4S-S-AdoMet</note>
    </ligand>
</feature>
<evidence type="ECO:0000256" key="6">
    <source>
        <dbReference type="ARBA" id="ARBA00023014"/>
    </source>
</evidence>
<comment type="pathway">
    <text evidence="11">Cofactor biosynthesis; molybdopterin biosynthesis.</text>
</comment>
<evidence type="ECO:0000256" key="3">
    <source>
        <dbReference type="ARBA" id="ARBA00022723"/>
    </source>
</evidence>
<keyword evidence="8 11" id="KW-0501">Molybdenum cofactor biosynthesis</keyword>
<name>A0A1Y3GAC5_9EURY</name>
<evidence type="ECO:0000256" key="5">
    <source>
        <dbReference type="ARBA" id="ARBA00023004"/>
    </source>
</evidence>
<feature type="binding site" evidence="11">
    <location>
        <position position="17"/>
    </location>
    <ligand>
        <name>GTP</name>
        <dbReference type="ChEBI" id="CHEBI:37565"/>
    </ligand>
</feature>
<dbReference type="SFLD" id="SFLDG01386">
    <property type="entry name" value="main_SPASM_domain-containing"/>
    <property type="match status" value="1"/>
</dbReference>
<dbReference type="InterPro" id="IPR013785">
    <property type="entry name" value="Aldolase_TIM"/>
</dbReference>
<dbReference type="SFLD" id="SFLDG01067">
    <property type="entry name" value="SPASM/twitch_domain_containing"/>
    <property type="match status" value="1"/>
</dbReference>
<dbReference type="GO" id="GO:0005525">
    <property type="term" value="F:GTP binding"/>
    <property type="evidence" value="ECO:0007669"/>
    <property type="project" value="UniProtKB-UniRule"/>
</dbReference>
<keyword evidence="6 11" id="KW-0411">Iron-sulfur</keyword>
<feature type="binding site" evidence="11">
    <location>
        <position position="268"/>
    </location>
    <ligand>
        <name>[4Fe-4S] cluster</name>
        <dbReference type="ChEBI" id="CHEBI:49883"/>
        <label>2</label>
        <note>4Fe-4S-substrate</note>
    </ligand>
</feature>
<evidence type="ECO:0000256" key="7">
    <source>
        <dbReference type="ARBA" id="ARBA00023134"/>
    </source>
</evidence>
<evidence type="ECO:0000256" key="8">
    <source>
        <dbReference type="ARBA" id="ARBA00023150"/>
    </source>
</evidence>
<evidence type="ECO:0000256" key="1">
    <source>
        <dbReference type="ARBA" id="ARBA00022485"/>
    </source>
</evidence>
<protein>
    <recommendedName>
        <fullName evidence="11">Probable GTP 3',8-cyclase</fullName>
        <ecNumber evidence="11">4.1.99.22</ecNumber>
    </recommendedName>
    <alternativeName>
        <fullName evidence="11">Molybdenum cofactor biosynthesis protein A</fullName>
    </alternativeName>
</protein>
<feature type="binding site" evidence="11">
    <location>
        <position position="69"/>
    </location>
    <ligand>
        <name>S-adenosyl-L-methionine</name>
        <dbReference type="ChEBI" id="CHEBI:59789"/>
    </ligand>
</feature>
<dbReference type="NCBIfam" id="TIGR02668">
    <property type="entry name" value="moaA_archaeal"/>
    <property type="match status" value="1"/>
</dbReference>
<feature type="binding site" evidence="11">
    <location>
        <position position="28"/>
    </location>
    <ligand>
        <name>[4Fe-4S] cluster</name>
        <dbReference type="ChEBI" id="CHEBI:49883"/>
        <label>1</label>
        <note>4Fe-4S-S-AdoMet</note>
    </ligand>
</feature>
<feature type="binding site" evidence="11">
    <location>
        <begin position="256"/>
        <end position="258"/>
    </location>
    <ligand>
        <name>GTP</name>
        <dbReference type="ChEBI" id="CHEBI:37565"/>
    </ligand>
</feature>
<organism evidence="13 14">
    <name type="scientific">Methanonatronarchaeum thermophilum</name>
    <dbReference type="NCBI Taxonomy" id="1927129"/>
    <lineage>
        <taxon>Archaea</taxon>
        <taxon>Methanobacteriati</taxon>
        <taxon>Methanobacteriota</taxon>
        <taxon>Methanonatronarchaeia</taxon>
        <taxon>Methanonatronarchaeales</taxon>
        <taxon>Methanonatronarchaeaceae</taxon>
        <taxon>Methanonatronarchaeum</taxon>
    </lineage>
</organism>